<comment type="caution">
    <text evidence="4">The sequence shown here is derived from an EMBL/GenBank/DDBJ whole genome shotgun (WGS) entry which is preliminary data.</text>
</comment>
<accession>A0A086ZQG2</accession>
<keyword evidence="3" id="KW-1133">Transmembrane helix</keyword>
<evidence type="ECO:0000313" key="4">
    <source>
        <dbReference type="EMBL" id="KFI48762.1"/>
    </source>
</evidence>
<evidence type="ECO:0000256" key="2">
    <source>
        <dbReference type="PIRSR" id="PIRSR605754-1"/>
    </source>
</evidence>
<dbReference type="OrthoDB" id="5242161at2"/>
<dbReference type="InterPro" id="IPR042002">
    <property type="entry name" value="Sortase_C"/>
</dbReference>
<dbReference type="Proteomes" id="UP000029093">
    <property type="component" value="Unassembled WGS sequence"/>
</dbReference>
<dbReference type="NCBIfam" id="TIGR01076">
    <property type="entry name" value="sortase_fam"/>
    <property type="match status" value="1"/>
</dbReference>
<dbReference type="Pfam" id="PF04203">
    <property type="entry name" value="Sortase"/>
    <property type="match status" value="1"/>
</dbReference>
<evidence type="ECO:0000256" key="3">
    <source>
        <dbReference type="SAM" id="Phobius"/>
    </source>
</evidence>
<feature type="transmembrane region" description="Helical" evidence="3">
    <location>
        <begin position="33"/>
        <end position="55"/>
    </location>
</feature>
<dbReference type="CDD" id="cd05827">
    <property type="entry name" value="Sortase_C"/>
    <property type="match status" value="1"/>
</dbReference>
<organism evidence="4 5">
    <name type="scientific">Bifidobacterium boum</name>
    <dbReference type="NCBI Taxonomy" id="78343"/>
    <lineage>
        <taxon>Bacteria</taxon>
        <taxon>Bacillati</taxon>
        <taxon>Actinomycetota</taxon>
        <taxon>Actinomycetes</taxon>
        <taxon>Bifidobacteriales</taxon>
        <taxon>Bifidobacteriaceae</taxon>
        <taxon>Bifidobacterium</taxon>
    </lineage>
</organism>
<evidence type="ECO:0000256" key="1">
    <source>
        <dbReference type="ARBA" id="ARBA00022801"/>
    </source>
</evidence>
<evidence type="ECO:0000313" key="5">
    <source>
        <dbReference type="Proteomes" id="UP000029093"/>
    </source>
</evidence>
<proteinExistence type="predicted"/>
<dbReference type="GO" id="GO:0016787">
    <property type="term" value="F:hydrolase activity"/>
    <property type="evidence" value="ECO:0007669"/>
    <property type="project" value="UniProtKB-KW"/>
</dbReference>
<sequence>MWLFRQRTRLRPRACHARDCGSAASRRVTVLRAVAGILIASAIAIAISPTLLKYWSAGYFVSVSQDTRRTVDAWPKRTRERALANADAYNRWLAIGGQPTLGVADNAAMSDEYESLLDVGGGVMGTISIPKINVQLPIRHGTSSNVLSAGAGHLFGTSLPVGGAKTHAVITAHRGLMRASMFTRLDELNAGDQFTLAVMGRSLTYRIDRVKVIKPEDTAGLRISGDEDRVTLMTCTPYGVNTHRLLVSGVRVSGTSTVDESAADTDETSRRALAWALTVCCAVCIIGWTLLWCMRPRT</sequence>
<feature type="transmembrane region" description="Helical" evidence="3">
    <location>
        <begin position="272"/>
        <end position="293"/>
    </location>
</feature>
<dbReference type="AlphaFoldDB" id="A0A086ZQG2"/>
<reference evidence="4 5" key="1">
    <citation type="submission" date="2014-03" db="EMBL/GenBank/DDBJ databases">
        <title>Genomics of Bifidobacteria.</title>
        <authorList>
            <person name="Ventura M."/>
            <person name="Milani C."/>
            <person name="Lugli G.A."/>
        </authorList>
    </citation>
    <scope>NUCLEOTIDE SEQUENCE [LARGE SCALE GENOMIC DNA]</scope>
    <source>
        <strain evidence="4 5">LMG 10736</strain>
    </source>
</reference>
<feature type="active site" description="Acyl-thioester intermediate" evidence="2">
    <location>
        <position position="235"/>
    </location>
</feature>
<gene>
    <name evidence="4" type="ORF">BBOU_0223</name>
</gene>
<dbReference type="Gene3D" id="2.40.260.10">
    <property type="entry name" value="Sortase"/>
    <property type="match status" value="1"/>
</dbReference>
<keyword evidence="5" id="KW-1185">Reference proteome</keyword>
<keyword evidence="3" id="KW-0812">Transmembrane</keyword>
<protein>
    <submittedName>
        <fullName evidence="4">Sortase family protein</fullName>
    </submittedName>
</protein>
<keyword evidence="1" id="KW-0378">Hydrolase</keyword>
<dbReference type="NCBIfam" id="NF033745">
    <property type="entry name" value="class_C_sortase"/>
    <property type="match status" value="1"/>
</dbReference>
<name>A0A086ZQG2_9BIFI</name>
<dbReference type="GeneID" id="303203431"/>
<dbReference type="InterPro" id="IPR023365">
    <property type="entry name" value="Sortase_dom-sf"/>
</dbReference>
<keyword evidence="3" id="KW-0472">Membrane</keyword>
<feature type="active site" description="Proton donor/acceptor" evidence="2">
    <location>
        <position position="173"/>
    </location>
</feature>
<dbReference type="EMBL" id="JGYQ01000006">
    <property type="protein sequence ID" value="KFI48762.1"/>
    <property type="molecule type" value="Genomic_DNA"/>
</dbReference>
<dbReference type="RefSeq" id="WP_081815556.1">
    <property type="nucleotide sequence ID" value="NZ_JGYQ01000006.1"/>
</dbReference>
<dbReference type="SUPFAM" id="SSF63817">
    <property type="entry name" value="Sortase"/>
    <property type="match status" value="1"/>
</dbReference>
<dbReference type="InterPro" id="IPR005754">
    <property type="entry name" value="Sortase"/>
</dbReference>